<feature type="transmembrane region" description="Helical" evidence="8">
    <location>
        <begin position="381"/>
        <end position="402"/>
    </location>
</feature>
<evidence type="ECO:0000313" key="11">
    <source>
        <dbReference type="Proteomes" id="UP001596298"/>
    </source>
</evidence>
<comment type="subcellular location">
    <subcellularLocation>
        <location evidence="1">Cell membrane</location>
        <topology evidence="1">Multi-pass membrane protein</topology>
    </subcellularLocation>
</comment>
<keyword evidence="5 8" id="KW-0472">Membrane</keyword>
<accession>A0ABW2ABZ1</accession>
<feature type="domain" description="Threonine/serine exporter-like N-terminal" evidence="9">
    <location>
        <begin position="19"/>
        <end position="254"/>
    </location>
</feature>
<comment type="similarity">
    <text evidence="6">Belongs to the ThrE exporter (TC 2.A.79) family.</text>
</comment>
<keyword evidence="4 8" id="KW-1133">Transmembrane helix</keyword>
<feature type="transmembrane region" description="Helical" evidence="8">
    <location>
        <begin position="234"/>
        <end position="252"/>
    </location>
</feature>
<dbReference type="EMBL" id="JBHSWH010000001">
    <property type="protein sequence ID" value="MFC6704296.1"/>
    <property type="molecule type" value="Genomic_DNA"/>
</dbReference>
<evidence type="ECO:0000256" key="7">
    <source>
        <dbReference type="SAM" id="MobiDB-lite"/>
    </source>
</evidence>
<evidence type="ECO:0000256" key="2">
    <source>
        <dbReference type="ARBA" id="ARBA00022475"/>
    </source>
</evidence>
<sequence>MTSRPAPYASGQGDERKRLLLEVGAALLGGGAASSDVEDELRALSPVIGCPEITVAALPTGLFVGLEPMDSVSFAPVDGAVRLDQSSEVLKVVSALRARELTVSAALQRLHQIRATPPRWPRWVGDLGGIPIGIGLCLLLQPAFANLLVVASCSLVVAVLTMLTRRWRSLARLLPVASAFVSSLIVLGAFHAGWVDGPLRLIVAAIAVLLPGSAIVVGLTEIASGAAAAGTSRLVSGGVQIALFISGVVAAAALTRTPADSLTNGVSAHPAWWAAVLGIAICVLGLMIHFFTPIEHTLAIAVVMGAAGGTQVPLQLIYNPEVGGFTGALAAMVAAIVVSWVPGAPIWRVTYVPAFLIVAPGSFGLLNASQVEFGSGTSKSLLTALSAFLAIAVGTLIGSIIARAAEHSARSLPSTTGAVDWPTGSERGRSVSGRHTPCWPTRRR</sequence>
<protein>
    <submittedName>
        <fullName evidence="10">Threonine/serine exporter ThrE family protein</fullName>
    </submittedName>
</protein>
<reference evidence="11" key="1">
    <citation type="journal article" date="2019" name="Int. J. Syst. Evol. Microbiol.">
        <title>The Global Catalogue of Microorganisms (GCM) 10K type strain sequencing project: providing services to taxonomists for standard genome sequencing and annotation.</title>
        <authorList>
            <consortium name="The Broad Institute Genomics Platform"/>
            <consortium name="The Broad Institute Genome Sequencing Center for Infectious Disease"/>
            <person name="Wu L."/>
            <person name="Ma J."/>
        </authorList>
    </citation>
    <scope>NUCLEOTIDE SEQUENCE [LARGE SCALE GENOMIC DNA]</scope>
    <source>
        <strain evidence="11">CCUG 58127</strain>
    </source>
</reference>
<feature type="transmembrane region" description="Helical" evidence="8">
    <location>
        <begin position="298"/>
        <end position="318"/>
    </location>
</feature>
<name>A0ABW2ABZ1_9MICO</name>
<keyword evidence="3 8" id="KW-0812">Transmembrane</keyword>
<feature type="transmembrane region" description="Helical" evidence="8">
    <location>
        <begin position="349"/>
        <end position="369"/>
    </location>
</feature>
<dbReference type="Proteomes" id="UP001596298">
    <property type="component" value="Unassembled WGS sequence"/>
</dbReference>
<proteinExistence type="inferred from homology"/>
<evidence type="ECO:0000256" key="1">
    <source>
        <dbReference type="ARBA" id="ARBA00004651"/>
    </source>
</evidence>
<feature type="transmembrane region" description="Helical" evidence="8">
    <location>
        <begin position="176"/>
        <end position="195"/>
    </location>
</feature>
<dbReference type="InterPro" id="IPR010619">
    <property type="entry name" value="ThrE-like_N"/>
</dbReference>
<keyword evidence="2" id="KW-1003">Cell membrane</keyword>
<dbReference type="PANTHER" id="PTHR34390">
    <property type="entry name" value="UPF0442 PROTEIN YJJB-RELATED"/>
    <property type="match status" value="1"/>
</dbReference>
<organism evidence="10 11">
    <name type="scientific">Flexivirga alba</name>
    <dbReference type="NCBI Taxonomy" id="702742"/>
    <lineage>
        <taxon>Bacteria</taxon>
        <taxon>Bacillati</taxon>
        <taxon>Actinomycetota</taxon>
        <taxon>Actinomycetes</taxon>
        <taxon>Micrococcales</taxon>
        <taxon>Dermacoccaceae</taxon>
        <taxon>Flexivirga</taxon>
    </lineage>
</organism>
<feature type="transmembrane region" description="Helical" evidence="8">
    <location>
        <begin position="324"/>
        <end position="342"/>
    </location>
</feature>
<dbReference type="Pfam" id="PF06738">
    <property type="entry name" value="ThrE"/>
    <property type="match status" value="1"/>
</dbReference>
<feature type="transmembrane region" description="Helical" evidence="8">
    <location>
        <begin position="147"/>
        <end position="164"/>
    </location>
</feature>
<dbReference type="InterPro" id="IPR050539">
    <property type="entry name" value="ThrE_Dicarb/AminoAcid_Exp"/>
</dbReference>
<evidence type="ECO:0000256" key="6">
    <source>
        <dbReference type="ARBA" id="ARBA00034125"/>
    </source>
</evidence>
<evidence type="ECO:0000256" key="3">
    <source>
        <dbReference type="ARBA" id="ARBA00022692"/>
    </source>
</evidence>
<evidence type="ECO:0000256" key="8">
    <source>
        <dbReference type="SAM" id="Phobius"/>
    </source>
</evidence>
<feature type="region of interest" description="Disordered" evidence="7">
    <location>
        <begin position="413"/>
        <end position="444"/>
    </location>
</feature>
<feature type="transmembrane region" description="Helical" evidence="8">
    <location>
        <begin position="201"/>
        <end position="222"/>
    </location>
</feature>
<keyword evidence="11" id="KW-1185">Reference proteome</keyword>
<dbReference type="PANTHER" id="PTHR34390:SF2">
    <property type="entry name" value="SUCCINATE TRANSPORTER SUBUNIT YJJP-RELATED"/>
    <property type="match status" value="1"/>
</dbReference>
<dbReference type="RefSeq" id="WP_382398394.1">
    <property type="nucleotide sequence ID" value="NZ_JBHSWH010000001.1"/>
</dbReference>
<comment type="caution">
    <text evidence="10">The sequence shown here is derived from an EMBL/GenBank/DDBJ whole genome shotgun (WGS) entry which is preliminary data.</text>
</comment>
<feature type="transmembrane region" description="Helical" evidence="8">
    <location>
        <begin position="272"/>
        <end position="291"/>
    </location>
</feature>
<evidence type="ECO:0000313" key="10">
    <source>
        <dbReference type="EMBL" id="MFC6704296.1"/>
    </source>
</evidence>
<evidence type="ECO:0000256" key="4">
    <source>
        <dbReference type="ARBA" id="ARBA00022989"/>
    </source>
</evidence>
<evidence type="ECO:0000259" key="9">
    <source>
        <dbReference type="Pfam" id="PF06738"/>
    </source>
</evidence>
<evidence type="ECO:0000256" key="5">
    <source>
        <dbReference type="ARBA" id="ARBA00023136"/>
    </source>
</evidence>
<gene>
    <name evidence="10" type="ORF">ACFQDH_03150</name>
</gene>